<accession>A0A917NAY6</accession>
<keyword evidence="1" id="KW-1133">Transmembrane helix</keyword>
<reference evidence="2" key="4">
    <citation type="submission" date="2023-12" db="EMBL/GenBank/DDBJ databases">
        <authorList>
            <person name="Sun Q."/>
            <person name="Inoue M."/>
        </authorList>
    </citation>
    <scope>NUCLEOTIDE SEQUENCE</scope>
    <source>
        <strain evidence="2">JCM 10664</strain>
    </source>
</reference>
<organism evidence="3 4">
    <name type="scientific">Saccharopolyspora thermophila</name>
    <dbReference type="NCBI Taxonomy" id="89367"/>
    <lineage>
        <taxon>Bacteria</taxon>
        <taxon>Bacillati</taxon>
        <taxon>Actinomycetota</taxon>
        <taxon>Actinomycetes</taxon>
        <taxon>Pseudonocardiales</taxon>
        <taxon>Pseudonocardiaceae</taxon>
        <taxon>Saccharopolyspora</taxon>
    </lineage>
</organism>
<dbReference type="EMBL" id="BAAAHC010000008">
    <property type="protein sequence ID" value="GAA0518106.1"/>
    <property type="molecule type" value="Genomic_DNA"/>
</dbReference>
<comment type="caution">
    <text evidence="3">The sequence shown here is derived from an EMBL/GenBank/DDBJ whole genome shotgun (WGS) entry which is preliminary data.</text>
</comment>
<evidence type="ECO:0000313" key="4">
    <source>
        <dbReference type="Proteomes" id="UP000597989"/>
    </source>
</evidence>
<gene>
    <name evidence="2" type="ORF">GCM10009545_20220</name>
    <name evidence="3" type="ORF">GCM10011581_22460</name>
</gene>
<dbReference type="Pfam" id="PF14325">
    <property type="entry name" value="DUF4383"/>
    <property type="match status" value="1"/>
</dbReference>
<reference evidence="2 5" key="2">
    <citation type="journal article" date="2019" name="Int. J. Syst. Evol. Microbiol.">
        <title>The Global Catalogue of Microorganisms (GCM) 10K type strain sequencing project: providing services to taxonomists for standard genome sequencing and annotation.</title>
        <authorList>
            <consortium name="The Broad Institute Genomics Platform"/>
            <consortium name="The Broad Institute Genome Sequencing Center for Infectious Disease"/>
            <person name="Wu L."/>
            <person name="Ma J."/>
        </authorList>
    </citation>
    <scope>NUCLEOTIDE SEQUENCE [LARGE SCALE GENOMIC DNA]</scope>
    <source>
        <strain evidence="2 5">JCM 10664</strain>
    </source>
</reference>
<dbReference type="Proteomes" id="UP001500220">
    <property type="component" value="Unassembled WGS sequence"/>
</dbReference>
<name>A0A917NAY6_9PSEU</name>
<reference evidence="3 4" key="1">
    <citation type="journal article" date="2014" name="Int. J. Syst. Evol. Microbiol.">
        <title>Complete genome sequence of Corynebacterium casei LMG S-19264T (=DSM 44701T), isolated from a smear-ripened cheese.</title>
        <authorList>
            <consortium name="US DOE Joint Genome Institute (JGI-PGF)"/>
            <person name="Walter F."/>
            <person name="Albersmeier A."/>
            <person name="Kalinowski J."/>
            <person name="Ruckert C."/>
        </authorList>
    </citation>
    <scope>NUCLEOTIDE SEQUENCE [LARGE SCALE GENOMIC DNA]</scope>
    <source>
        <strain evidence="3 4">CGMCC 4.7206</strain>
    </source>
</reference>
<evidence type="ECO:0008006" key="6">
    <source>
        <dbReference type="Google" id="ProtNLM"/>
    </source>
</evidence>
<feature type="transmembrane region" description="Helical" evidence="1">
    <location>
        <begin position="44"/>
        <end position="68"/>
    </location>
</feature>
<sequence>MMATRTRGAAAWQVVLVAQGLVLVVLGLAGLVSGGWQTSGDYPALWIFQFNAAHSSLLLGWGVLAVVASWWRWSTAAFAAAQMVGGILLFLYGTAESTVGESRTVLSLDPAENFLHAGLAVLGFLILCGVASAPARGPRPRRAVHHGH</sequence>
<keyword evidence="5" id="KW-1185">Reference proteome</keyword>
<dbReference type="EMBL" id="BMMT01000006">
    <property type="protein sequence ID" value="GGI84826.1"/>
    <property type="molecule type" value="Genomic_DNA"/>
</dbReference>
<evidence type="ECO:0000313" key="2">
    <source>
        <dbReference type="EMBL" id="GAA0518106.1"/>
    </source>
</evidence>
<dbReference type="AlphaFoldDB" id="A0A917NAY6"/>
<reference evidence="3" key="3">
    <citation type="submission" date="2020-09" db="EMBL/GenBank/DDBJ databases">
        <authorList>
            <person name="Sun Q."/>
            <person name="Zhou Y."/>
        </authorList>
    </citation>
    <scope>NUCLEOTIDE SEQUENCE</scope>
    <source>
        <strain evidence="3">CGMCC 4.7206</strain>
    </source>
</reference>
<proteinExistence type="predicted"/>
<feature type="transmembrane region" description="Helical" evidence="1">
    <location>
        <begin position="75"/>
        <end position="94"/>
    </location>
</feature>
<dbReference type="Proteomes" id="UP000597989">
    <property type="component" value="Unassembled WGS sequence"/>
</dbReference>
<keyword evidence="1" id="KW-0812">Transmembrane</keyword>
<keyword evidence="1" id="KW-0472">Membrane</keyword>
<evidence type="ECO:0000313" key="5">
    <source>
        <dbReference type="Proteomes" id="UP001500220"/>
    </source>
</evidence>
<protein>
    <recommendedName>
        <fullName evidence="6">DUF4383 domain-containing protein</fullName>
    </recommendedName>
</protein>
<feature type="transmembrane region" description="Helical" evidence="1">
    <location>
        <begin position="114"/>
        <end position="133"/>
    </location>
</feature>
<evidence type="ECO:0000313" key="3">
    <source>
        <dbReference type="EMBL" id="GGI84826.1"/>
    </source>
</evidence>
<evidence type="ECO:0000256" key="1">
    <source>
        <dbReference type="SAM" id="Phobius"/>
    </source>
</evidence>